<dbReference type="EMBL" id="BARS01019365">
    <property type="protein sequence ID" value="GAF90063.1"/>
    <property type="molecule type" value="Genomic_DNA"/>
</dbReference>
<proteinExistence type="predicted"/>
<name>X0T9B3_9ZZZZ</name>
<dbReference type="AlphaFoldDB" id="X0T9B3"/>
<protein>
    <submittedName>
        <fullName evidence="1">Uncharacterized protein</fullName>
    </submittedName>
</protein>
<comment type="caution">
    <text evidence="1">The sequence shown here is derived from an EMBL/GenBank/DDBJ whole genome shotgun (WGS) entry which is preliminary data.</text>
</comment>
<evidence type="ECO:0000313" key="1">
    <source>
        <dbReference type="EMBL" id="GAF90063.1"/>
    </source>
</evidence>
<reference evidence="1" key="1">
    <citation type="journal article" date="2014" name="Front. Microbiol.">
        <title>High frequency of phylogenetically diverse reductive dehalogenase-homologous genes in deep subseafloor sedimentary metagenomes.</title>
        <authorList>
            <person name="Kawai M."/>
            <person name="Futagami T."/>
            <person name="Toyoda A."/>
            <person name="Takaki Y."/>
            <person name="Nishi S."/>
            <person name="Hori S."/>
            <person name="Arai W."/>
            <person name="Tsubouchi T."/>
            <person name="Morono Y."/>
            <person name="Uchiyama I."/>
            <person name="Ito T."/>
            <person name="Fujiyama A."/>
            <person name="Inagaki F."/>
            <person name="Takami H."/>
        </authorList>
    </citation>
    <scope>NUCLEOTIDE SEQUENCE</scope>
    <source>
        <strain evidence="1">Expedition CK06-06</strain>
    </source>
</reference>
<gene>
    <name evidence="1" type="ORF">S01H1_31388</name>
</gene>
<feature type="non-terminal residue" evidence="1">
    <location>
        <position position="41"/>
    </location>
</feature>
<accession>X0T9B3</accession>
<sequence length="41" mass="4477">MVWTEAAAILLHMLSAQRRISAGGAQRMVWTPAYLYAATVA</sequence>
<organism evidence="1">
    <name type="scientific">marine sediment metagenome</name>
    <dbReference type="NCBI Taxonomy" id="412755"/>
    <lineage>
        <taxon>unclassified sequences</taxon>
        <taxon>metagenomes</taxon>
        <taxon>ecological metagenomes</taxon>
    </lineage>
</organism>